<dbReference type="InterPro" id="IPR029039">
    <property type="entry name" value="Flavoprotein-like_sf"/>
</dbReference>
<accession>A0A1I5EVJ3</accession>
<evidence type="ECO:0008006" key="3">
    <source>
        <dbReference type="Google" id="ProtNLM"/>
    </source>
</evidence>
<protein>
    <recommendedName>
        <fullName evidence="3">Flavodoxin</fullName>
    </recommendedName>
</protein>
<dbReference type="Proteomes" id="UP000198806">
    <property type="component" value="Unassembled WGS sequence"/>
</dbReference>
<gene>
    <name evidence="1" type="ORF">SAMN04489757_11118</name>
</gene>
<dbReference type="EMBL" id="FOWD01000011">
    <property type="protein sequence ID" value="SFO15433.1"/>
    <property type="molecule type" value="Genomic_DNA"/>
</dbReference>
<keyword evidence="2" id="KW-1185">Reference proteome</keyword>
<reference evidence="1 2" key="1">
    <citation type="submission" date="2016-10" db="EMBL/GenBank/DDBJ databases">
        <authorList>
            <person name="de Groot N.N."/>
        </authorList>
    </citation>
    <scope>NUCLEOTIDE SEQUENCE [LARGE SCALE GENOMIC DNA]</scope>
    <source>
        <strain evidence="1 2">DSM 1283</strain>
    </source>
</reference>
<organism evidence="1 2">
    <name type="scientific">Anaerocolumna aminovalerica</name>
    <dbReference type="NCBI Taxonomy" id="1527"/>
    <lineage>
        <taxon>Bacteria</taxon>
        <taxon>Bacillati</taxon>
        <taxon>Bacillota</taxon>
        <taxon>Clostridia</taxon>
        <taxon>Lachnospirales</taxon>
        <taxon>Lachnospiraceae</taxon>
        <taxon>Anaerocolumna</taxon>
    </lineage>
</organism>
<name>A0A1I5EVJ3_9FIRM</name>
<dbReference type="OrthoDB" id="2049760at2"/>
<dbReference type="RefSeq" id="WP_091685904.1">
    <property type="nucleotide sequence ID" value="NZ_BAABFM010000085.1"/>
</dbReference>
<proteinExistence type="predicted"/>
<evidence type="ECO:0000313" key="1">
    <source>
        <dbReference type="EMBL" id="SFO15433.1"/>
    </source>
</evidence>
<dbReference type="STRING" id="1527.SAMN04489757_11118"/>
<sequence>MNIAVLSYSFTGNNEALAESVTKKLSGEHIRITTLKPFKMSTLIMDMIFARVPKVQPFPYILQKYDLVLFFGPIWMGQVASPLRAYLNYLKQNPMPYGFLSISGGADGGNHKLSDELLQRTGKHPQLLVDQHIALLFPSNHQVTRKETSFYRINETDIKILTNLAIERINKIL</sequence>
<dbReference type="AlphaFoldDB" id="A0A1I5EVJ3"/>
<dbReference type="SUPFAM" id="SSF52218">
    <property type="entry name" value="Flavoproteins"/>
    <property type="match status" value="1"/>
</dbReference>
<dbReference type="Gene3D" id="3.40.50.360">
    <property type="match status" value="1"/>
</dbReference>
<evidence type="ECO:0000313" key="2">
    <source>
        <dbReference type="Proteomes" id="UP000198806"/>
    </source>
</evidence>